<gene>
    <name evidence="2" type="ORF">ACFOSX_05560</name>
</gene>
<accession>A0ABV8AFN1</accession>
<feature type="transmembrane region" description="Helical" evidence="1">
    <location>
        <begin position="21"/>
        <end position="40"/>
    </location>
</feature>
<comment type="caution">
    <text evidence="2">The sequence shown here is derived from an EMBL/GenBank/DDBJ whole genome shotgun (WGS) entry which is preliminary data.</text>
</comment>
<organism evidence="2 3">
    <name type="scientific">Winogradskyella maritima</name>
    <dbReference type="NCBI Taxonomy" id="1517766"/>
    <lineage>
        <taxon>Bacteria</taxon>
        <taxon>Pseudomonadati</taxon>
        <taxon>Bacteroidota</taxon>
        <taxon>Flavobacteriia</taxon>
        <taxon>Flavobacteriales</taxon>
        <taxon>Flavobacteriaceae</taxon>
        <taxon>Winogradskyella</taxon>
    </lineage>
</organism>
<reference evidence="3" key="1">
    <citation type="journal article" date="2019" name="Int. J. Syst. Evol. Microbiol.">
        <title>The Global Catalogue of Microorganisms (GCM) 10K type strain sequencing project: providing services to taxonomists for standard genome sequencing and annotation.</title>
        <authorList>
            <consortium name="The Broad Institute Genomics Platform"/>
            <consortium name="The Broad Institute Genome Sequencing Center for Infectious Disease"/>
            <person name="Wu L."/>
            <person name="Ma J."/>
        </authorList>
    </citation>
    <scope>NUCLEOTIDE SEQUENCE [LARGE SCALE GENOMIC DNA]</scope>
    <source>
        <strain evidence="3">CECT 8979</strain>
    </source>
</reference>
<sequence length="94" mass="10668">MKKFEVYRNIRKRAMIFGLPVSLFALQMVSVVASLLVIIFSFSFGIILSAMVFNAILFVALTRMAKNPQLLQTINAFPKSISNKRNSGFNYEED</sequence>
<evidence type="ECO:0000256" key="1">
    <source>
        <dbReference type="SAM" id="Phobius"/>
    </source>
</evidence>
<proteinExistence type="predicted"/>
<evidence type="ECO:0000313" key="3">
    <source>
        <dbReference type="Proteomes" id="UP001595812"/>
    </source>
</evidence>
<dbReference type="EMBL" id="JBHSAT010000004">
    <property type="protein sequence ID" value="MFC3876693.1"/>
    <property type="molecule type" value="Genomic_DNA"/>
</dbReference>
<keyword evidence="1" id="KW-1133">Transmembrane helix</keyword>
<dbReference type="Proteomes" id="UP001595812">
    <property type="component" value="Unassembled WGS sequence"/>
</dbReference>
<keyword evidence="1" id="KW-0472">Membrane</keyword>
<dbReference type="RefSeq" id="WP_386097837.1">
    <property type="nucleotide sequence ID" value="NZ_JBHSAT010000004.1"/>
</dbReference>
<protein>
    <submittedName>
        <fullName evidence="2">Uncharacterized protein</fullName>
    </submittedName>
</protein>
<evidence type="ECO:0000313" key="2">
    <source>
        <dbReference type="EMBL" id="MFC3876693.1"/>
    </source>
</evidence>
<name>A0ABV8AFN1_9FLAO</name>
<keyword evidence="3" id="KW-1185">Reference proteome</keyword>
<feature type="transmembrane region" description="Helical" evidence="1">
    <location>
        <begin position="46"/>
        <end position="65"/>
    </location>
</feature>
<keyword evidence="1" id="KW-0812">Transmembrane</keyword>